<dbReference type="AlphaFoldDB" id="A0A1K0FNS0"/>
<evidence type="ECO:0000259" key="1">
    <source>
        <dbReference type="Pfam" id="PF21806"/>
    </source>
</evidence>
<dbReference type="Proteomes" id="UP000182486">
    <property type="component" value="Unassembled WGS sequence"/>
</dbReference>
<dbReference type="InterPro" id="IPR049244">
    <property type="entry name" value="DUF6879"/>
</dbReference>
<proteinExistence type="predicted"/>
<gene>
    <name evidence="2" type="ORF">BG844_09610</name>
</gene>
<reference evidence="2 3" key="1">
    <citation type="submission" date="2016-09" db="EMBL/GenBank/DDBJ databases">
        <title>Couchioplanes caeruleus draft genome sequence.</title>
        <authorList>
            <person name="Sheehan J."/>
            <person name="Caffrey P."/>
        </authorList>
    </citation>
    <scope>NUCLEOTIDE SEQUENCE [LARGE SCALE GENOMIC DNA]</scope>
    <source>
        <strain evidence="2 3">DSM 43634</strain>
    </source>
</reference>
<protein>
    <recommendedName>
        <fullName evidence="1">DUF6879 domain-containing protein</fullName>
    </recommendedName>
</protein>
<keyword evidence="3" id="KW-1185">Reference proteome</keyword>
<evidence type="ECO:0000313" key="2">
    <source>
        <dbReference type="EMBL" id="OJF14485.1"/>
    </source>
</evidence>
<organism evidence="2 3">
    <name type="scientific">Couchioplanes caeruleus subsp. caeruleus</name>
    <dbReference type="NCBI Taxonomy" id="56427"/>
    <lineage>
        <taxon>Bacteria</taxon>
        <taxon>Bacillati</taxon>
        <taxon>Actinomycetota</taxon>
        <taxon>Actinomycetes</taxon>
        <taxon>Micromonosporales</taxon>
        <taxon>Micromonosporaceae</taxon>
        <taxon>Couchioplanes</taxon>
    </lineage>
</organism>
<evidence type="ECO:0000313" key="3">
    <source>
        <dbReference type="Proteomes" id="UP000182486"/>
    </source>
</evidence>
<feature type="domain" description="DUF6879" evidence="1">
    <location>
        <begin position="13"/>
        <end position="177"/>
    </location>
</feature>
<accession>A0A1K0FNS0</accession>
<dbReference type="RefSeq" id="WP_071804695.1">
    <property type="nucleotide sequence ID" value="NZ_MEIA01000097.1"/>
</dbReference>
<dbReference type="EMBL" id="MEIA01000097">
    <property type="protein sequence ID" value="OJF14485.1"/>
    <property type="molecule type" value="Genomic_DNA"/>
</dbReference>
<name>A0A1K0FNS0_9ACTN</name>
<sequence length="186" mass="21052">MNNSMWREIGSGEFFAALHGAARSAFRLELQPAYIEDYEQSLVDRWAVGEFQAPTVVPELADWFSRIGEQTGRGVQVARVRVQEDPPTPYQQFERWCDAWNVGAGETIRYMTRQRALDVGLLPTAGVNGDWWLIDDQQLIFIKHDPDGRRLQYLSTTDAATVSQAATWRDLAIRHSELSDARPAAA</sequence>
<comment type="caution">
    <text evidence="2">The sequence shown here is derived from an EMBL/GenBank/DDBJ whole genome shotgun (WGS) entry which is preliminary data.</text>
</comment>
<dbReference type="Pfam" id="PF21806">
    <property type="entry name" value="DUF6879"/>
    <property type="match status" value="1"/>
</dbReference>